<feature type="compositionally biased region" description="Basic and acidic residues" evidence="2">
    <location>
        <begin position="1036"/>
        <end position="1049"/>
    </location>
</feature>
<evidence type="ECO:0000313" key="4">
    <source>
        <dbReference type="EMBL" id="CAJ0582212.1"/>
    </source>
</evidence>
<dbReference type="PANTHER" id="PTHR21448">
    <property type="entry name" value="SMOOTH MUSCLE MYOSIN HEAVY CHAIN-RELATED"/>
    <property type="match status" value="1"/>
</dbReference>
<dbReference type="Pfam" id="PF21636">
    <property type="entry name" value="PPP1R21_C"/>
    <property type="match status" value="1"/>
</dbReference>
<feature type="region of interest" description="Disordered" evidence="2">
    <location>
        <begin position="1394"/>
        <end position="1453"/>
    </location>
</feature>
<dbReference type="InterPro" id="IPR019343">
    <property type="entry name" value="PPP1R21_N"/>
</dbReference>
<feature type="compositionally biased region" description="Basic and acidic residues" evidence="2">
    <location>
        <begin position="1290"/>
        <end position="1300"/>
    </location>
</feature>
<feature type="coiled-coil region" evidence="1">
    <location>
        <begin position="475"/>
        <end position="509"/>
    </location>
</feature>
<feature type="compositionally biased region" description="Polar residues" evidence="2">
    <location>
        <begin position="986"/>
        <end position="998"/>
    </location>
</feature>
<name>A0AA36G767_9BILA</name>
<feature type="region of interest" description="Disordered" evidence="2">
    <location>
        <begin position="1312"/>
        <end position="1333"/>
    </location>
</feature>
<feature type="compositionally biased region" description="Basic and acidic residues" evidence="2">
    <location>
        <begin position="1192"/>
        <end position="1216"/>
    </location>
</feature>
<keyword evidence="5" id="KW-1185">Reference proteome</keyword>
<evidence type="ECO:0000256" key="1">
    <source>
        <dbReference type="SAM" id="Coils"/>
    </source>
</evidence>
<feature type="domain" description="Protein phosphatase 1 regulatory subunit 21 N-terminal" evidence="3">
    <location>
        <begin position="17"/>
        <end position="121"/>
    </location>
</feature>
<proteinExistence type="predicted"/>
<organism evidence="4 5">
    <name type="scientific">Mesorhabditis spiculigera</name>
    <dbReference type="NCBI Taxonomy" id="96644"/>
    <lineage>
        <taxon>Eukaryota</taxon>
        <taxon>Metazoa</taxon>
        <taxon>Ecdysozoa</taxon>
        <taxon>Nematoda</taxon>
        <taxon>Chromadorea</taxon>
        <taxon>Rhabditida</taxon>
        <taxon>Rhabditina</taxon>
        <taxon>Rhabditomorpha</taxon>
        <taxon>Rhabditoidea</taxon>
        <taxon>Rhabditidae</taxon>
        <taxon>Mesorhabditinae</taxon>
        <taxon>Mesorhabditis</taxon>
    </lineage>
</organism>
<sequence>MSASSVSWTADASVRYERLSAEYSKLRANAAVLKNGVLEERAKAKKAAESLKEAETAMRKLKSENESLLFRNEQLSKRVETLQSELDGRATHKKDKPAKKERPSSNEVELQSKIVLLEEEIRNKMSQHISLVDKISEIERAHASEIVELSEKFALQLHEQGKNPVQDSEVTSPGPIAEDALLDIKISTAPPPKPEVYRLCFESAKHCATSMSTFLHLYSERTLLFPFDSNLEQLPPAIRKLSIDLNACSVEAHRVAEAFKEILIREQFDTFDELSELKTPLQDFATYFAALKPGILELERAEKQGPWSNGHLDNLSGCFTMAWVSLSEKYSQLLAEFSADGTTKVFTKIRETCEAVKQLRDAFCGRWRFEDRLPVASKKFKCIGSALCDCLSQLDQESARLMARTETALTMPILQAEQQNTENENDSDPPVLKSEAGQDTITTLSKPTLICKVLPSPACNNNDIAFTDSSSMITCKKQRLRIAELEADREKLMVEIALLKRKAEMVVEEARMVVVHGISDSNGKVPAFSDEVEGTALRQFFTDRFREAFGNLQVQKDKVLFLSNECAALLKRASLAEADRKLIEDRLNASEALRMLANDELETVRRGYESQMTDLTSHMADLNKKIAGREATTPTDESSTSRGGHSGDLCLALLSCMSLMMASDLSSTVDGLICGYLQRSKYNRTLAAFLKESPCFSEKVPGVKTTFVHDKLHGHTLESLIQELETIGPAAIDIAKNAPSSLHELQKHLMDALCVVTSYGKPQPPRPSSRQLVPDADTVALPLSHPLSSDVVKLDGTSGHPPSADNGLQQNPKISLPLVNEVISNTLGLAQKYQANRGVDVGDFEKTLDLYELAYPELEDQLLQNASVDDFTFDTEMVTSAIDLDIPLRDEPCSSSQFPTQSAPVAATTPQAVVILPSSATTTTTSNGIRDPMLDLVKNQPVQEGLGTALTSRRRKTVYNPKKDFTPPTAIEVFSSNVPAKPSKPNHPTSSDANRASNPTVSVVTSKSSVAPTAAIHLATHAVEVPAEIPAWDRSTDRTALKHKPEQLLKRGVPPTGTNEINDLFLPSSDDDADAILSAAPKRQKRKDSPIRKPENQPSSSKNRPHSPTPSRQPSRSQTSASTSRSSESRSNSDGRSSLGSSSSRRREHVEAGAGREKAGHSNDTLPKPLDSTHKRNSTNGAEKSTHVPVAVKDRTPIRPGDSKNEISRENPKRPDGLYQKESTSKDRNEIGRTTADPRDSRRTIHVPEKHPQNHATSNTEETSRRGSIEAEQGRDPRRVNMQEPTTPDLEQKKQERAARDSAALLKALNEFSKTQPMKHSASQKKETEKQPFLNAREELARRSRMLLQPPPLRQESRKENVYQDISVGYTTRSSMIAKSNLGLYTLPSRLIDASNKKPGTAEQASTSAPNPSLVSRKPRDPRLEENHTVYEEGEYSRSSLDSDNSLGGAKPN</sequence>
<feature type="compositionally biased region" description="Basic and acidic residues" evidence="2">
    <location>
        <begin position="1148"/>
        <end position="1161"/>
    </location>
</feature>
<feature type="region of interest" description="Disordered" evidence="2">
    <location>
        <begin position="976"/>
        <end position="1001"/>
    </location>
</feature>
<feature type="compositionally biased region" description="Basic and acidic residues" evidence="2">
    <location>
        <begin position="1324"/>
        <end position="1333"/>
    </location>
</feature>
<dbReference type="EMBL" id="CATQJA010002664">
    <property type="protein sequence ID" value="CAJ0582212.1"/>
    <property type="molecule type" value="Genomic_DNA"/>
</dbReference>
<dbReference type="InterPro" id="IPR049372">
    <property type="entry name" value="PPP1R21_C"/>
</dbReference>
<protein>
    <recommendedName>
        <fullName evidence="3">Protein phosphatase 1 regulatory subunit 21 N-terminal domain-containing protein</fullName>
    </recommendedName>
</protein>
<dbReference type="Pfam" id="PF10205">
    <property type="entry name" value="KLRAQ"/>
    <property type="match status" value="1"/>
</dbReference>
<feature type="compositionally biased region" description="Basic and acidic residues" evidence="2">
    <location>
        <begin position="1223"/>
        <end position="1252"/>
    </location>
</feature>
<feature type="compositionally biased region" description="Low complexity" evidence="2">
    <location>
        <begin position="1134"/>
        <end position="1143"/>
    </location>
</feature>
<evidence type="ECO:0000256" key="2">
    <source>
        <dbReference type="SAM" id="MobiDB-lite"/>
    </source>
</evidence>
<feature type="region of interest" description="Disordered" evidence="2">
    <location>
        <begin position="790"/>
        <end position="811"/>
    </location>
</feature>
<feature type="compositionally biased region" description="Basic and acidic residues" evidence="2">
    <location>
        <begin position="1262"/>
        <end position="1281"/>
    </location>
</feature>
<evidence type="ECO:0000313" key="5">
    <source>
        <dbReference type="Proteomes" id="UP001177023"/>
    </source>
</evidence>
<reference evidence="4" key="1">
    <citation type="submission" date="2023-06" db="EMBL/GenBank/DDBJ databases">
        <authorList>
            <person name="Delattre M."/>
        </authorList>
    </citation>
    <scope>NUCLEOTIDE SEQUENCE</scope>
    <source>
        <strain evidence="4">AF72</strain>
    </source>
</reference>
<dbReference type="PANTHER" id="PTHR21448:SF0">
    <property type="entry name" value="PROTEIN PHOSPHATASE 1 REGULATORY SUBUNIT 21"/>
    <property type="match status" value="1"/>
</dbReference>
<feature type="compositionally biased region" description="Low complexity" evidence="2">
    <location>
        <begin position="1109"/>
        <end position="1126"/>
    </location>
</feature>
<dbReference type="Proteomes" id="UP001177023">
    <property type="component" value="Unassembled WGS sequence"/>
</dbReference>
<feature type="compositionally biased region" description="Polar residues" evidence="2">
    <location>
        <begin position="1437"/>
        <end position="1446"/>
    </location>
</feature>
<gene>
    <name evidence="4" type="ORF">MSPICULIGERA_LOCUS20352</name>
</gene>
<feature type="non-terminal residue" evidence="4">
    <location>
        <position position="1"/>
    </location>
</feature>
<comment type="caution">
    <text evidence="4">The sequence shown here is derived from an EMBL/GenBank/DDBJ whole genome shotgun (WGS) entry which is preliminary data.</text>
</comment>
<feature type="compositionally biased region" description="Basic and acidic residues" evidence="2">
    <location>
        <begin position="1418"/>
        <end position="1431"/>
    </location>
</feature>
<dbReference type="InterPro" id="IPR006594">
    <property type="entry name" value="LisH"/>
</dbReference>
<feature type="region of interest" description="Disordered" evidence="2">
    <location>
        <begin position="1036"/>
        <end position="1300"/>
    </location>
</feature>
<dbReference type="SMART" id="SM00667">
    <property type="entry name" value="LisH"/>
    <property type="match status" value="1"/>
</dbReference>
<dbReference type="PROSITE" id="PS50896">
    <property type="entry name" value="LISH"/>
    <property type="match status" value="1"/>
</dbReference>
<accession>A0AA36G767</accession>
<dbReference type="GO" id="GO:0005769">
    <property type="term" value="C:early endosome"/>
    <property type="evidence" value="ECO:0007669"/>
    <property type="project" value="TreeGrafter"/>
</dbReference>
<keyword evidence="1" id="KW-0175">Coiled coil</keyword>
<dbReference type="InterPro" id="IPR040024">
    <property type="entry name" value="PPP1R21"/>
</dbReference>
<dbReference type="SMART" id="SM01254">
    <property type="entry name" value="KLRAQ"/>
    <property type="match status" value="1"/>
</dbReference>
<feature type="region of interest" description="Disordered" evidence="2">
    <location>
        <begin position="83"/>
        <end position="107"/>
    </location>
</feature>
<dbReference type="GO" id="GO:0016020">
    <property type="term" value="C:membrane"/>
    <property type="evidence" value="ECO:0007669"/>
    <property type="project" value="TreeGrafter"/>
</dbReference>
<evidence type="ECO:0000259" key="3">
    <source>
        <dbReference type="SMART" id="SM01254"/>
    </source>
</evidence>
<feature type="compositionally biased region" description="Polar residues" evidence="2">
    <location>
        <begin position="1403"/>
        <end position="1414"/>
    </location>
</feature>